<dbReference type="NCBIfam" id="NF041238">
    <property type="entry name" value="AhpD_rel_CFYUT"/>
    <property type="match status" value="1"/>
</dbReference>
<evidence type="ECO:0000313" key="2">
    <source>
        <dbReference type="Proteomes" id="UP001143362"/>
    </source>
</evidence>
<dbReference type="SUPFAM" id="SSF69118">
    <property type="entry name" value="AhpD-like"/>
    <property type="match status" value="1"/>
</dbReference>
<reference evidence="1" key="1">
    <citation type="submission" date="2019-02" db="EMBL/GenBank/DDBJ databases">
        <authorList>
            <person name="Li S.-H."/>
        </authorList>
    </citation>
    <scope>NUCLEOTIDE SEQUENCE</scope>
    <source>
        <strain evidence="1">IMCC14734</strain>
    </source>
</reference>
<organism evidence="1 2">
    <name type="scientific">Candidatus Litorirhabdus singularis</name>
    <dbReference type="NCBI Taxonomy" id="2518993"/>
    <lineage>
        <taxon>Bacteria</taxon>
        <taxon>Pseudomonadati</taxon>
        <taxon>Pseudomonadota</taxon>
        <taxon>Gammaproteobacteria</taxon>
        <taxon>Cellvibrionales</taxon>
        <taxon>Halieaceae</taxon>
        <taxon>Candidatus Litorirhabdus</taxon>
    </lineage>
</organism>
<dbReference type="InterPro" id="IPR029032">
    <property type="entry name" value="AhpD-like"/>
</dbReference>
<evidence type="ECO:0000313" key="1">
    <source>
        <dbReference type="EMBL" id="MCX2980262.1"/>
    </source>
</evidence>
<dbReference type="Proteomes" id="UP001143362">
    <property type="component" value="Unassembled WGS sequence"/>
</dbReference>
<protein>
    <recommendedName>
        <fullName evidence="3">Carboxymuconolactone decarboxylase-like domain-containing protein</fullName>
    </recommendedName>
</protein>
<proteinExistence type="predicted"/>
<keyword evidence="2" id="KW-1185">Reference proteome</keyword>
<evidence type="ECO:0008006" key="3">
    <source>
        <dbReference type="Google" id="ProtNLM"/>
    </source>
</evidence>
<gene>
    <name evidence="1" type="ORF">EYC98_05190</name>
</gene>
<sequence>MSAFSYEHSPYPVRQDLQQVYRDYWSMLSHPGNWWSGTERVAIANEVRQATSCEYCAQRKQALSPYNFAGQHTHAGELDELTVDAVHRIITDQARITQDWVDSLEQTGMRPEKYVELLGIAVTVFSIDEFNRGLGLTPEPLPPAHPGEPNHYRPAQAIRGTGFVPMLPTQGATGQEADLWGDHTANVLRALSVVPDAVRGWFMVAAGQYLDMAGMMQFSGDHGRAINRMQMELVAGRVSAINECFY</sequence>
<dbReference type="EMBL" id="SHNN01000001">
    <property type="protein sequence ID" value="MCX2980262.1"/>
    <property type="molecule type" value="Genomic_DNA"/>
</dbReference>
<accession>A0ABT3TD89</accession>
<name>A0ABT3TD89_9GAMM</name>
<comment type="caution">
    <text evidence="1">The sequence shown here is derived from an EMBL/GenBank/DDBJ whole genome shotgun (WGS) entry which is preliminary data.</text>
</comment>